<comment type="similarity">
    <text evidence="7">Belongs to the CobU/CobP family.</text>
</comment>
<sequence length="192" mass="21325">MVSEHQLILVTGPARSGKSEWAETLAKRSGKSVLYVATAQIDTSDREWQQRIEQHQQRRPSTWQTLTVPIALAETIQTAPSNSCLLVDSLGTWLANLLEQDEATWSKTLHNLLESLQHATSDIIFVAEETGWGVVPAYPVGRLFRDRLGMLTRQIGAIAQPVYLVTGGHVLNLSTLGVPLEKASVERRNFEL</sequence>
<protein>
    <recommendedName>
        <fullName evidence="16">Adenosylcobinamide kinase</fullName>
        <ecNumber evidence="8">2.7.1.156</ecNumber>
        <ecNumber evidence="9">2.7.7.62</ecNumber>
    </recommendedName>
    <alternativeName>
        <fullName evidence="17">Adenosylcobinamide-phosphate guanylyltransferase</fullName>
    </alternativeName>
</protein>
<evidence type="ECO:0000256" key="4">
    <source>
        <dbReference type="ARBA" id="ARBA00003889"/>
    </source>
</evidence>
<evidence type="ECO:0000313" key="21">
    <source>
        <dbReference type="Proteomes" id="UP000239576"/>
    </source>
</evidence>
<comment type="pathway">
    <text evidence="5">Cofactor biosynthesis; adenosylcobalamin biosynthesis; adenosylcobalamin from cob(II)yrinate a,c-diamide: step 6/7.</text>
</comment>
<evidence type="ECO:0000256" key="3">
    <source>
        <dbReference type="ARBA" id="ARBA00001522"/>
    </source>
</evidence>
<dbReference type="InterPro" id="IPR003203">
    <property type="entry name" value="CobU/CobP"/>
</dbReference>
<dbReference type="OrthoDB" id="9799422at2"/>
<dbReference type="AlphaFoldDB" id="A0A2T1E4U8"/>
<dbReference type="NCBIfam" id="NF004469">
    <property type="entry name" value="PRK05800.1"/>
    <property type="match status" value="1"/>
</dbReference>
<dbReference type="Proteomes" id="UP000239576">
    <property type="component" value="Unassembled WGS sequence"/>
</dbReference>
<evidence type="ECO:0000256" key="2">
    <source>
        <dbReference type="ARBA" id="ARBA00000711"/>
    </source>
</evidence>
<evidence type="ECO:0000256" key="18">
    <source>
        <dbReference type="PIRSR" id="PIRSR006135-1"/>
    </source>
</evidence>
<dbReference type="PIRSF" id="PIRSF006135">
    <property type="entry name" value="CobU"/>
    <property type="match status" value="1"/>
</dbReference>
<reference evidence="20 21" key="2">
    <citation type="submission" date="2018-03" db="EMBL/GenBank/DDBJ databases">
        <title>The ancient ancestry and fast evolution of plastids.</title>
        <authorList>
            <person name="Moore K.R."/>
            <person name="Magnabosco C."/>
            <person name="Momper L."/>
            <person name="Gold D.A."/>
            <person name="Bosak T."/>
            <person name="Fournier G.P."/>
        </authorList>
    </citation>
    <scope>NUCLEOTIDE SEQUENCE [LARGE SCALE GENOMIC DNA]</scope>
    <source>
        <strain evidence="20 21">ULC18</strain>
    </source>
</reference>
<comment type="caution">
    <text evidence="20">The sequence shown here is derived from an EMBL/GenBank/DDBJ whole genome shotgun (WGS) entry which is preliminary data.</text>
</comment>
<dbReference type="PANTHER" id="PTHR34848:SF1">
    <property type="entry name" value="BIFUNCTIONAL ADENOSYLCOBALAMIN BIOSYNTHESIS PROTEIN COBU"/>
    <property type="match status" value="1"/>
</dbReference>
<feature type="binding site" evidence="19">
    <location>
        <position position="88"/>
    </location>
    <ligand>
        <name>GTP</name>
        <dbReference type="ChEBI" id="CHEBI:37565"/>
    </ligand>
</feature>
<evidence type="ECO:0000256" key="11">
    <source>
        <dbReference type="ARBA" id="ARBA00022679"/>
    </source>
</evidence>
<feature type="active site" description="GMP-histidine intermediate" evidence="18">
    <location>
        <position position="55"/>
    </location>
</feature>
<dbReference type="GO" id="GO:0008820">
    <property type="term" value="F:cobinamide phosphate guanylyltransferase activity"/>
    <property type="evidence" value="ECO:0007669"/>
    <property type="project" value="UniProtKB-EC"/>
</dbReference>
<evidence type="ECO:0000256" key="1">
    <source>
        <dbReference type="ARBA" id="ARBA00000312"/>
    </source>
</evidence>
<evidence type="ECO:0000256" key="17">
    <source>
        <dbReference type="ARBA" id="ARBA00030571"/>
    </source>
</evidence>
<comment type="function">
    <text evidence="4">Catalyzes ATP-dependent phosphorylation of adenosylcobinamide and addition of GMP to adenosylcobinamide phosphate.</text>
</comment>
<evidence type="ECO:0000256" key="8">
    <source>
        <dbReference type="ARBA" id="ARBA00012016"/>
    </source>
</evidence>
<reference evidence="21" key="1">
    <citation type="submission" date="2018-02" db="EMBL/GenBank/DDBJ databases">
        <authorList>
            <person name="Moore K."/>
            <person name="Momper L."/>
        </authorList>
    </citation>
    <scope>NUCLEOTIDE SEQUENCE [LARGE SCALE GENOMIC DNA]</scope>
    <source>
        <strain evidence="21">ULC18</strain>
    </source>
</reference>
<dbReference type="PANTHER" id="PTHR34848">
    <property type="match status" value="1"/>
</dbReference>
<evidence type="ECO:0000256" key="7">
    <source>
        <dbReference type="ARBA" id="ARBA00007490"/>
    </source>
</evidence>
<comment type="catalytic activity">
    <reaction evidence="3">
        <text>adenosylcob(III)inamide + GTP = adenosylcob(III)inamide phosphate + GDP + H(+)</text>
        <dbReference type="Rhea" id="RHEA:15765"/>
        <dbReference type="ChEBI" id="CHEBI:2480"/>
        <dbReference type="ChEBI" id="CHEBI:15378"/>
        <dbReference type="ChEBI" id="CHEBI:37565"/>
        <dbReference type="ChEBI" id="CHEBI:58189"/>
        <dbReference type="ChEBI" id="CHEBI:58502"/>
        <dbReference type="EC" id="2.7.1.156"/>
    </reaction>
</comment>
<dbReference type="GO" id="GO:0043752">
    <property type="term" value="F:adenosylcobinamide kinase activity"/>
    <property type="evidence" value="ECO:0007669"/>
    <property type="project" value="UniProtKB-EC"/>
</dbReference>
<feature type="binding site" evidence="19">
    <location>
        <begin position="12"/>
        <end position="19"/>
    </location>
    <ligand>
        <name>GTP</name>
        <dbReference type="ChEBI" id="CHEBI:37565"/>
    </ligand>
</feature>
<comment type="catalytic activity">
    <reaction evidence="2">
        <text>adenosylcob(III)inamide phosphate + GTP + H(+) = adenosylcob(III)inamide-GDP + diphosphate</text>
        <dbReference type="Rhea" id="RHEA:22712"/>
        <dbReference type="ChEBI" id="CHEBI:15378"/>
        <dbReference type="ChEBI" id="CHEBI:33019"/>
        <dbReference type="ChEBI" id="CHEBI:37565"/>
        <dbReference type="ChEBI" id="CHEBI:58502"/>
        <dbReference type="ChEBI" id="CHEBI:60487"/>
        <dbReference type="EC" id="2.7.7.62"/>
    </reaction>
</comment>
<evidence type="ECO:0000256" key="14">
    <source>
        <dbReference type="ARBA" id="ARBA00022840"/>
    </source>
</evidence>
<keyword evidence="11 20" id="KW-0808">Transferase</keyword>
<evidence type="ECO:0000313" key="20">
    <source>
        <dbReference type="EMBL" id="PSB27782.1"/>
    </source>
</evidence>
<dbReference type="CDD" id="cd00544">
    <property type="entry name" value="CobU"/>
    <property type="match status" value="1"/>
</dbReference>
<feature type="binding site" evidence="19">
    <location>
        <begin position="37"/>
        <end position="39"/>
    </location>
    <ligand>
        <name>GTP</name>
        <dbReference type="ChEBI" id="CHEBI:37565"/>
    </ligand>
</feature>
<gene>
    <name evidence="20" type="ORF">C7B82_15455</name>
</gene>
<dbReference type="UniPathway" id="UPA00148">
    <property type="reaction ID" value="UER00236"/>
</dbReference>
<evidence type="ECO:0000256" key="12">
    <source>
        <dbReference type="ARBA" id="ARBA00022741"/>
    </source>
</evidence>
<dbReference type="EMBL" id="PVWK01000084">
    <property type="protein sequence ID" value="PSB27782.1"/>
    <property type="molecule type" value="Genomic_DNA"/>
</dbReference>
<dbReference type="EC" id="2.7.7.62" evidence="9"/>
<dbReference type="Pfam" id="PF02283">
    <property type="entry name" value="CobU"/>
    <property type="match status" value="1"/>
</dbReference>
<dbReference type="RefSeq" id="WP_106257192.1">
    <property type="nucleotide sequence ID" value="NZ_CAWNSW010000089.1"/>
</dbReference>
<dbReference type="GO" id="GO:0005524">
    <property type="term" value="F:ATP binding"/>
    <property type="evidence" value="ECO:0007669"/>
    <property type="project" value="UniProtKB-KW"/>
</dbReference>
<dbReference type="InterPro" id="IPR027417">
    <property type="entry name" value="P-loop_NTPase"/>
</dbReference>
<evidence type="ECO:0000256" key="16">
    <source>
        <dbReference type="ARBA" id="ARBA00029570"/>
    </source>
</evidence>
<comment type="catalytic activity">
    <reaction evidence="1">
        <text>adenosylcob(III)inamide + ATP = adenosylcob(III)inamide phosphate + ADP + H(+)</text>
        <dbReference type="Rhea" id="RHEA:15769"/>
        <dbReference type="ChEBI" id="CHEBI:2480"/>
        <dbReference type="ChEBI" id="CHEBI:15378"/>
        <dbReference type="ChEBI" id="CHEBI:30616"/>
        <dbReference type="ChEBI" id="CHEBI:58502"/>
        <dbReference type="ChEBI" id="CHEBI:456216"/>
        <dbReference type="EC" id="2.7.1.156"/>
    </reaction>
</comment>
<keyword evidence="12 19" id="KW-0547">Nucleotide-binding</keyword>
<evidence type="ECO:0000256" key="9">
    <source>
        <dbReference type="ARBA" id="ARBA00012523"/>
    </source>
</evidence>
<evidence type="ECO:0000256" key="5">
    <source>
        <dbReference type="ARBA" id="ARBA00004692"/>
    </source>
</evidence>
<keyword evidence="21" id="KW-1185">Reference proteome</keyword>
<keyword evidence="14" id="KW-0067">ATP-binding</keyword>
<keyword evidence="15 19" id="KW-0342">GTP-binding</keyword>
<dbReference type="Gene3D" id="3.40.50.300">
    <property type="entry name" value="P-loop containing nucleotide triphosphate hydrolases"/>
    <property type="match status" value="1"/>
</dbReference>
<comment type="pathway">
    <text evidence="6">Cofactor biosynthesis; adenosylcobalamin biosynthesis; adenosylcobalamin from cob(II)yrinate a,c-diamide: step 5/7.</text>
</comment>
<evidence type="ECO:0000256" key="13">
    <source>
        <dbReference type="ARBA" id="ARBA00022777"/>
    </source>
</evidence>
<accession>A0A2T1E4U8</accession>
<evidence type="ECO:0000256" key="6">
    <source>
        <dbReference type="ARBA" id="ARBA00005159"/>
    </source>
</evidence>
<dbReference type="EC" id="2.7.1.156" evidence="8"/>
<evidence type="ECO:0000256" key="19">
    <source>
        <dbReference type="PIRSR" id="PIRSR006135-2"/>
    </source>
</evidence>
<keyword evidence="13 20" id="KW-0418">Kinase</keyword>
<evidence type="ECO:0000256" key="15">
    <source>
        <dbReference type="ARBA" id="ARBA00023134"/>
    </source>
</evidence>
<organism evidence="20 21">
    <name type="scientific">Stenomitos frigidus ULC18</name>
    <dbReference type="NCBI Taxonomy" id="2107698"/>
    <lineage>
        <taxon>Bacteria</taxon>
        <taxon>Bacillati</taxon>
        <taxon>Cyanobacteriota</taxon>
        <taxon>Cyanophyceae</taxon>
        <taxon>Leptolyngbyales</taxon>
        <taxon>Leptolyngbyaceae</taxon>
        <taxon>Stenomitos</taxon>
    </lineage>
</organism>
<dbReference type="GO" id="GO:0005525">
    <property type="term" value="F:GTP binding"/>
    <property type="evidence" value="ECO:0007669"/>
    <property type="project" value="UniProtKB-KW"/>
</dbReference>
<dbReference type="SUPFAM" id="SSF52540">
    <property type="entry name" value="P-loop containing nucleoside triphosphate hydrolases"/>
    <property type="match status" value="1"/>
</dbReference>
<keyword evidence="20" id="KW-0548">Nucleotidyltransferase</keyword>
<proteinExistence type="inferred from homology"/>
<dbReference type="GO" id="GO:0009236">
    <property type="term" value="P:cobalamin biosynthetic process"/>
    <property type="evidence" value="ECO:0007669"/>
    <property type="project" value="UniProtKB-UniPathway"/>
</dbReference>
<keyword evidence="10" id="KW-0169">Cobalamin biosynthesis</keyword>
<evidence type="ECO:0000256" key="10">
    <source>
        <dbReference type="ARBA" id="ARBA00022573"/>
    </source>
</evidence>
<name>A0A2T1E4U8_9CYAN</name>